<gene>
    <name evidence="2" type="ORF">TBRA_LOCUS11293</name>
</gene>
<evidence type="ECO:0000313" key="3">
    <source>
        <dbReference type="Proteomes" id="UP000479190"/>
    </source>
</evidence>
<accession>A0A6H5IPT6</accession>
<name>A0A6H5IPT6_9HYME</name>
<keyword evidence="3" id="KW-1185">Reference proteome</keyword>
<evidence type="ECO:0000313" key="2">
    <source>
        <dbReference type="EMBL" id="CAB0039553.1"/>
    </source>
</evidence>
<proteinExistence type="predicted"/>
<evidence type="ECO:0000256" key="1">
    <source>
        <dbReference type="SAM" id="MobiDB-lite"/>
    </source>
</evidence>
<dbReference type="AlphaFoldDB" id="A0A6H5IPT6"/>
<protein>
    <submittedName>
        <fullName evidence="2">Uncharacterized protein</fullName>
    </submittedName>
</protein>
<dbReference type="Proteomes" id="UP000479190">
    <property type="component" value="Unassembled WGS sequence"/>
</dbReference>
<sequence length="141" mass="14952">MVGLCSPLLGGPFGRIGSRAPYGRDPCSARRPRDQGSSSGSSAQPPREHGCGNSPSRFARGRASALWPPGHPVVRLQPPVFLHMPSAETSQGVALRNRNAQESVQCRGNLLLGGTLVQVFDLDRGRVKQSTGCSRSAKHLA</sequence>
<reference evidence="2 3" key="1">
    <citation type="submission" date="2020-02" db="EMBL/GenBank/DDBJ databases">
        <authorList>
            <person name="Ferguson B K."/>
        </authorList>
    </citation>
    <scope>NUCLEOTIDE SEQUENCE [LARGE SCALE GENOMIC DNA]</scope>
</reference>
<organism evidence="2 3">
    <name type="scientific">Trichogramma brassicae</name>
    <dbReference type="NCBI Taxonomy" id="86971"/>
    <lineage>
        <taxon>Eukaryota</taxon>
        <taxon>Metazoa</taxon>
        <taxon>Ecdysozoa</taxon>
        <taxon>Arthropoda</taxon>
        <taxon>Hexapoda</taxon>
        <taxon>Insecta</taxon>
        <taxon>Pterygota</taxon>
        <taxon>Neoptera</taxon>
        <taxon>Endopterygota</taxon>
        <taxon>Hymenoptera</taxon>
        <taxon>Apocrita</taxon>
        <taxon>Proctotrupomorpha</taxon>
        <taxon>Chalcidoidea</taxon>
        <taxon>Trichogrammatidae</taxon>
        <taxon>Trichogramma</taxon>
    </lineage>
</organism>
<dbReference type="EMBL" id="CADCXV010000968">
    <property type="protein sequence ID" value="CAB0039553.1"/>
    <property type="molecule type" value="Genomic_DNA"/>
</dbReference>
<feature type="region of interest" description="Disordered" evidence="1">
    <location>
        <begin position="15"/>
        <end position="65"/>
    </location>
</feature>